<proteinExistence type="predicted"/>
<dbReference type="AlphaFoldDB" id="A0A6J5VDT9"/>
<sequence>MHNTFYLFSNEEHIEVVVWQERYFMAQSIVSKALYDPHVHIIKCRQARRCNRKYWKSQNLNFTDQLKEVTVVLSNGFNGMELARYVLEQANLEKMVIFYLPHQSYVIKKVKPSKMAFTATIVFHIKTAEMNHEVQSRFCTSPEILLM</sequence>
<organism evidence="1 2">
    <name type="scientific">Prunus armeniaca</name>
    <name type="common">Apricot</name>
    <name type="synonym">Armeniaca vulgaris</name>
    <dbReference type="NCBI Taxonomy" id="36596"/>
    <lineage>
        <taxon>Eukaryota</taxon>
        <taxon>Viridiplantae</taxon>
        <taxon>Streptophyta</taxon>
        <taxon>Embryophyta</taxon>
        <taxon>Tracheophyta</taxon>
        <taxon>Spermatophyta</taxon>
        <taxon>Magnoliopsida</taxon>
        <taxon>eudicotyledons</taxon>
        <taxon>Gunneridae</taxon>
        <taxon>Pentapetalae</taxon>
        <taxon>rosids</taxon>
        <taxon>fabids</taxon>
        <taxon>Rosales</taxon>
        <taxon>Rosaceae</taxon>
        <taxon>Amygdaloideae</taxon>
        <taxon>Amygdaleae</taxon>
        <taxon>Prunus</taxon>
    </lineage>
</organism>
<dbReference type="Proteomes" id="UP000507222">
    <property type="component" value="Unassembled WGS sequence"/>
</dbReference>
<evidence type="ECO:0000313" key="2">
    <source>
        <dbReference type="Proteomes" id="UP000507222"/>
    </source>
</evidence>
<evidence type="ECO:0000313" key="1">
    <source>
        <dbReference type="EMBL" id="CAB4287160.1"/>
    </source>
</evidence>
<reference evidence="1 2" key="1">
    <citation type="submission" date="2020-05" db="EMBL/GenBank/DDBJ databases">
        <authorList>
            <person name="Campoy J."/>
            <person name="Schneeberger K."/>
            <person name="Spophaly S."/>
        </authorList>
    </citation>
    <scope>NUCLEOTIDE SEQUENCE [LARGE SCALE GENOMIC DNA]</scope>
    <source>
        <strain evidence="1">PruArmRojPasFocal</strain>
    </source>
</reference>
<evidence type="ECO:0008006" key="3">
    <source>
        <dbReference type="Google" id="ProtNLM"/>
    </source>
</evidence>
<gene>
    <name evidence="1" type="ORF">CURHAP_LOCUS45026</name>
</gene>
<dbReference type="EMBL" id="CAEKDK010000007">
    <property type="protein sequence ID" value="CAB4287160.1"/>
    <property type="molecule type" value="Genomic_DNA"/>
</dbReference>
<name>A0A6J5VDT9_PRUAR</name>
<protein>
    <recommendedName>
        <fullName evidence="3">FBD domain-containing protein</fullName>
    </recommendedName>
</protein>
<accession>A0A6J5VDT9</accession>